<evidence type="ECO:0000313" key="2">
    <source>
        <dbReference type="Proteomes" id="UP000280685"/>
    </source>
</evidence>
<reference evidence="1" key="1">
    <citation type="submission" date="2018-02" db="EMBL/GenBank/DDBJ databases">
        <authorList>
            <person name="Silar P."/>
        </authorList>
    </citation>
    <scope>NUCLEOTIDE SEQUENCE [LARGE SCALE GENOMIC DNA]</scope>
    <source>
        <strain evidence="1">T</strain>
    </source>
</reference>
<evidence type="ECO:0000313" key="1">
    <source>
        <dbReference type="EMBL" id="VBB84801.1"/>
    </source>
</evidence>
<gene>
    <name evidence="1" type="ORF">PODCO_610480</name>
</gene>
<dbReference type="Proteomes" id="UP000280685">
    <property type="component" value="Chromosome 6"/>
</dbReference>
<name>A0ABY6SIJ5_PODCO</name>
<proteinExistence type="predicted"/>
<organism evidence="1 2">
    <name type="scientific">Podospora comata</name>
    <dbReference type="NCBI Taxonomy" id="48703"/>
    <lineage>
        <taxon>Eukaryota</taxon>
        <taxon>Fungi</taxon>
        <taxon>Dikarya</taxon>
        <taxon>Ascomycota</taxon>
        <taxon>Pezizomycotina</taxon>
        <taxon>Sordariomycetes</taxon>
        <taxon>Sordariomycetidae</taxon>
        <taxon>Sordariales</taxon>
        <taxon>Podosporaceae</taxon>
        <taxon>Podospora</taxon>
    </lineage>
</organism>
<protein>
    <submittedName>
        <fullName evidence="1">Uncharacterized protein</fullName>
    </submittedName>
</protein>
<accession>A0ABY6SIJ5</accession>
<keyword evidence="2" id="KW-1185">Reference proteome</keyword>
<dbReference type="EMBL" id="LR026969">
    <property type="protein sequence ID" value="VBB84801.1"/>
    <property type="molecule type" value="Genomic_DNA"/>
</dbReference>
<sequence>MRTAWISSRCRQLEPPIERPAFEFAVAYFHHSQDWELSTEMMEDKLQLESTQNLPARAIDPLKLIGLLRSQFGLGRYEISMIRSSYNIRTPRQLSLDEIAQCRGI</sequence>